<feature type="non-terminal residue" evidence="2">
    <location>
        <position position="1"/>
    </location>
</feature>
<dbReference type="Proteomes" id="UP000037696">
    <property type="component" value="Unassembled WGS sequence"/>
</dbReference>
<dbReference type="EMBL" id="LHQQ01000412">
    <property type="protein sequence ID" value="KOS36641.1"/>
    <property type="molecule type" value="Genomic_DNA"/>
</dbReference>
<reference evidence="2 3" key="1">
    <citation type="submission" date="2015-08" db="EMBL/GenBank/DDBJ databases">
        <title>Genome sequencing of Penicillium nordicum.</title>
        <authorList>
            <person name="Nguyen H.D."/>
            <person name="Seifert K.A."/>
        </authorList>
    </citation>
    <scope>NUCLEOTIDE SEQUENCE [LARGE SCALE GENOMIC DNA]</scope>
    <source>
        <strain evidence="2 3">DAOMC 185683</strain>
    </source>
</reference>
<sequence length="20" mass="2261">FRRGVSVNELHTHTHTVPSS</sequence>
<evidence type="ECO:0000256" key="1">
    <source>
        <dbReference type="SAM" id="MobiDB-lite"/>
    </source>
</evidence>
<keyword evidence="3" id="KW-1185">Reference proteome</keyword>
<organism evidence="2 3">
    <name type="scientific">Penicillium nordicum</name>
    <dbReference type="NCBI Taxonomy" id="229535"/>
    <lineage>
        <taxon>Eukaryota</taxon>
        <taxon>Fungi</taxon>
        <taxon>Dikarya</taxon>
        <taxon>Ascomycota</taxon>
        <taxon>Pezizomycotina</taxon>
        <taxon>Eurotiomycetes</taxon>
        <taxon>Eurotiomycetidae</taxon>
        <taxon>Eurotiales</taxon>
        <taxon>Aspergillaceae</taxon>
        <taxon>Penicillium</taxon>
    </lineage>
</organism>
<evidence type="ECO:0000313" key="2">
    <source>
        <dbReference type="EMBL" id="KOS36641.1"/>
    </source>
</evidence>
<protein>
    <submittedName>
        <fullName evidence="2">Uncharacterized protein</fullName>
    </submittedName>
</protein>
<accession>A0A0M8NXZ0</accession>
<dbReference type="AlphaFoldDB" id="A0A0M8NXZ0"/>
<evidence type="ECO:0000313" key="3">
    <source>
        <dbReference type="Proteomes" id="UP000037696"/>
    </source>
</evidence>
<comment type="caution">
    <text evidence="2">The sequence shown here is derived from an EMBL/GenBank/DDBJ whole genome shotgun (WGS) entry which is preliminary data.</text>
</comment>
<proteinExistence type="predicted"/>
<name>A0A0M8NXZ0_9EURO</name>
<gene>
    <name evidence="2" type="ORF">ACN38_g12601</name>
</gene>
<feature type="region of interest" description="Disordered" evidence="1">
    <location>
        <begin position="1"/>
        <end position="20"/>
    </location>
</feature>